<protein>
    <submittedName>
        <fullName evidence="1">Uncharacterized protein</fullName>
    </submittedName>
</protein>
<dbReference type="HOGENOM" id="CLU_061607_4_1_1"/>
<evidence type="ECO:0000313" key="2">
    <source>
        <dbReference type="Proteomes" id="UP000053989"/>
    </source>
</evidence>
<name>A0A0C3DB44_9AGAM</name>
<sequence>QDAKKARKEGRLVGNGLPRLLTSDEFYQRVVDHERVAVQDKVANENRRKQKEQRSALLAEWKEVEEARKQRNKEQKAAYREQLALW</sequence>
<dbReference type="AlphaFoldDB" id="A0A0C3DB44"/>
<dbReference type="Proteomes" id="UP000053989">
    <property type="component" value="Unassembled WGS sequence"/>
</dbReference>
<feature type="non-terminal residue" evidence="1">
    <location>
        <position position="1"/>
    </location>
</feature>
<evidence type="ECO:0000313" key="1">
    <source>
        <dbReference type="EMBL" id="KIM53594.1"/>
    </source>
</evidence>
<dbReference type="InParanoid" id="A0A0C3DB44"/>
<dbReference type="EMBL" id="KN822176">
    <property type="protein sequence ID" value="KIM53594.1"/>
    <property type="molecule type" value="Genomic_DNA"/>
</dbReference>
<dbReference type="OrthoDB" id="3269232at2759"/>
<dbReference type="STRING" id="1036808.A0A0C3DB44"/>
<feature type="non-terminal residue" evidence="1">
    <location>
        <position position="86"/>
    </location>
</feature>
<keyword evidence="2" id="KW-1185">Reference proteome</keyword>
<proteinExistence type="predicted"/>
<reference evidence="2" key="2">
    <citation type="submission" date="2015-01" db="EMBL/GenBank/DDBJ databases">
        <title>Evolutionary Origins and Diversification of the Mycorrhizal Mutualists.</title>
        <authorList>
            <consortium name="DOE Joint Genome Institute"/>
            <consortium name="Mycorrhizal Genomics Consortium"/>
            <person name="Kohler A."/>
            <person name="Kuo A."/>
            <person name="Nagy L.G."/>
            <person name="Floudas D."/>
            <person name="Copeland A."/>
            <person name="Barry K.W."/>
            <person name="Cichocki N."/>
            <person name="Veneault-Fourrey C."/>
            <person name="LaButti K."/>
            <person name="Lindquist E.A."/>
            <person name="Lipzen A."/>
            <person name="Lundell T."/>
            <person name="Morin E."/>
            <person name="Murat C."/>
            <person name="Riley R."/>
            <person name="Ohm R."/>
            <person name="Sun H."/>
            <person name="Tunlid A."/>
            <person name="Henrissat B."/>
            <person name="Grigoriev I.V."/>
            <person name="Hibbett D.S."/>
            <person name="Martin F."/>
        </authorList>
    </citation>
    <scope>NUCLEOTIDE SEQUENCE [LARGE SCALE GENOMIC DNA]</scope>
    <source>
        <strain evidence="2">Foug A</strain>
    </source>
</reference>
<organism evidence="1 2">
    <name type="scientific">Scleroderma citrinum Foug A</name>
    <dbReference type="NCBI Taxonomy" id="1036808"/>
    <lineage>
        <taxon>Eukaryota</taxon>
        <taxon>Fungi</taxon>
        <taxon>Dikarya</taxon>
        <taxon>Basidiomycota</taxon>
        <taxon>Agaricomycotina</taxon>
        <taxon>Agaricomycetes</taxon>
        <taxon>Agaricomycetidae</taxon>
        <taxon>Boletales</taxon>
        <taxon>Sclerodermatineae</taxon>
        <taxon>Sclerodermataceae</taxon>
        <taxon>Scleroderma</taxon>
    </lineage>
</organism>
<reference evidence="1 2" key="1">
    <citation type="submission" date="2014-04" db="EMBL/GenBank/DDBJ databases">
        <authorList>
            <consortium name="DOE Joint Genome Institute"/>
            <person name="Kuo A."/>
            <person name="Kohler A."/>
            <person name="Nagy L.G."/>
            <person name="Floudas D."/>
            <person name="Copeland A."/>
            <person name="Barry K.W."/>
            <person name="Cichocki N."/>
            <person name="Veneault-Fourrey C."/>
            <person name="LaButti K."/>
            <person name="Lindquist E.A."/>
            <person name="Lipzen A."/>
            <person name="Lundell T."/>
            <person name="Morin E."/>
            <person name="Murat C."/>
            <person name="Sun H."/>
            <person name="Tunlid A."/>
            <person name="Henrissat B."/>
            <person name="Grigoriev I.V."/>
            <person name="Hibbett D.S."/>
            <person name="Martin F."/>
            <person name="Nordberg H.P."/>
            <person name="Cantor M.N."/>
            <person name="Hua S.X."/>
        </authorList>
    </citation>
    <scope>NUCLEOTIDE SEQUENCE [LARGE SCALE GENOMIC DNA]</scope>
    <source>
        <strain evidence="1 2">Foug A</strain>
    </source>
</reference>
<accession>A0A0C3DB44</accession>
<gene>
    <name evidence="1" type="ORF">SCLCIDRAFT_94770</name>
</gene>